<dbReference type="GO" id="GO:0005198">
    <property type="term" value="F:structural molecule activity"/>
    <property type="evidence" value="ECO:0007669"/>
    <property type="project" value="InterPro"/>
</dbReference>
<evidence type="ECO:0000256" key="7">
    <source>
        <dbReference type="SAM" id="MobiDB-lite"/>
    </source>
</evidence>
<keyword evidence="5" id="KW-0946">Virion</keyword>
<evidence type="ECO:0000313" key="9">
    <source>
        <dbReference type="EMBL" id="QIL68844.1"/>
    </source>
</evidence>
<feature type="region of interest" description="Disordered" evidence="7">
    <location>
        <begin position="204"/>
        <end position="223"/>
    </location>
</feature>
<dbReference type="EMBL" id="MN265368">
    <property type="protein sequence ID" value="QIL68844.1"/>
    <property type="molecule type" value="Genomic_RNA"/>
</dbReference>
<organism evidence="9 10">
    <name type="scientific">Papaya virus X</name>
    <dbReference type="NCBI Taxonomy" id="2717302"/>
    <lineage>
        <taxon>Viruses</taxon>
        <taxon>Riboviria</taxon>
        <taxon>Orthornavirae</taxon>
        <taxon>Kitrinoviricota</taxon>
        <taxon>Alsuviricetes</taxon>
        <taxon>Tymovirales</taxon>
        <taxon>Alphaflexiviridae</taxon>
        <taxon>Potexvirus</taxon>
        <taxon>Potexvirus ecscaricae</taxon>
    </lineage>
</organism>
<feature type="domain" description="Potexviruses and carlaviruses coat protein" evidence="8">
    <location>
        <begin position="45"/>
        <end position="175"/>
    </location>
</feature>
<evidence type="ECO:0000259" key="8">
    <source>
        <dbReference type="Pfam" id="PF00286"/>
    </source>
</evidence>
<dbReference type="GO" id="GO:0019029">
    <property type="term" value="C:helical viral capsid"/>
    <property type="evidence" value="ECO:0007669"/>
    <property type="project" value="UniProtKB-KW"/>
</dbReference>
<comment type="function">
    <text evidence="1">Required for genome encapsidation. Forms ribonucleoprotein complexes along with TGB1 helicase and viral RNA.</text>
</comment>
<evidence type="ECO:0000256" key="4">
    <source>
        <dbReference type="ARBA" id="ARBA00022561"/>
    </source>
</evidence>
<feature type="compositionally biased region" description="Polar residues" evidence="7">
    <location>
        <begin position="204"/>
        <end position="215"/>
    </location>
</feature>
<reference evidence="9" key="1">
    <citation type="submission" date="2019-08" db="EMBL/GenBank/DDBJ databases">
        <title>Papaya virus X: an emerging potexvirus infecting papaya in Argentina.</title>
        <authorList>
            <person name="Cabrera Mederos D."/>
            <person name="Jaramillo M."/>
            <person name="Debat H."/>
            <person name="Portal O."/>
            <person name="Ortiz C."/>
            <person name="Flores C."/>
            <person name="Nome C."/>
            <person name="Bejerman N."/>
            <person name="Trucco V."/>
            <person name="Giolitti F."/>
        </authorList>
    </citation>
    <scope>NUCLEOTIDE SEQUENCE</scope>
    <source>
        <strain evidence="9">Yuto</strain>
    </source>
</reference>
<protein>
    <submittedName>
        <fullName evidence="9">Coat protein</fullName>
    </submittedName>
</protein>
<dbReference type="Pfam" id="PF00286">
    <property type="entry name" value="Flexi_CP"/>
    <property type="match status" value="1"/>
</dbReference>
<comment type="subcellular location">
    <subcellularLocation>
        <location evidence="2">Virion</location>
    </subcellularLocation>
</comment>
<evidence type="ECO:0000256" key="3">
    <source>
        <dbReference type="ARBA" id="ARBA00022497"/>
    </source>
</evidence>
<dbReference type="GO" id="GO:1990904">
    <property type="term" value="C:ribonucleoprotein complex"/>
    <property type="evidence" value="ECO:0007669"/>
    <property type="project" value="UniProtKB-KW"/>
</dbReference>
<dbReference type="Proteomes" id="UP001232271">
    <property type="component" value="Segment"/>
</dbReference>
<keyword evidence="10" id="KW-1185">Reference proteome</keyword>
<proteinExistence type="predicted"/>
<evidence type="ECO:0000256" key="5">
    <source>
        <dbReference type="ARBA" id="ARBA00022844"/>
    </source>
</evidence>
<keyword evidence="3" id="KW-1139">Helical capsid protein</keyword>
<gene>
    <name evidence="9" type="primary">CP</name>
</gene>
<keyword evidence="6" id="KW-0687">Ribonucleoprotein</keyword>
<evidence type="ECO:0000256" key="2">
    <source>
        <dbReference type="ARBA" id="ARBA00004328"/>
    </source>
</evidence>
<evidence type="ECO:0000256" key="6">
    <source>
        <dbReference type="ARBA" id="ARBA00023274"/>
    </source>
</evidence>
<dbReference type="PRINTS" id="PR00232">
    <property type="entry name" value="POTXCARLCOAT"/>
</dbReference>
<accession>A0A858GKI8</accession>
<keyword evidence="4 9" id="KW-0167">Capsid protein</keyword>
<evidence type="ECO:0000256" key="1">
    <source>
        <dbReference type="ARBA" id="ARBA00004032"/>
    </source>
</evidence>
<evidence type="ECO:0000313" key="10">
    <source>
        <dbReference type="Proteomes" id="UP001232271"/>
    </source>
</evidence>
<sequence>MSTPPADKKATSSTTSNAPLLFPTLSNVDLSTLQFTTTSSLLPSDDDLSLIFQEFNKLGATSTNATQVALEVVNYCFDNGSSPDTTFKGTSKTLGVPLLKLANAVTQHTTLRQFCRYFAKLIWNYRLSTNKPPAAWEAWHYKPEQQFAAFDFFDGVLNEAALKPSDGLVRRPNELERLANQTNRNVHLFENNVQKSRALSTSTLVTKGVQGSDSPRVQFLPEP</sequence>
<name>A0A858GKI8_9VIRU</name>
<dbReference type="InterPro" id="IPR000052">
    <property type="entry name" value="Pltvir_coat"/>
</dbReference>